<accession>A0A7Y9E4P6</accession>
<evidence type="ECO:0000256" key="4">
    <source>
        <dbReference type="ARBA" id="ARBA00022989"/>
    </source>
</evidence>
<name>A0A7Y9E4P6_9ACTN</name>
<evidence type="ECO:0000256" key="3">
    <source>
        <dbReference type="ARBA" id="ARBA00022692"/>
    </source>
</evidence>
<proteinExistence type="inferred from homology"/>
<dbReference type="Proteomes" id="UP000535511">
    <property type="component" value="Unassembled WGS sequence"/>
</dbReference>
<feature type="transmembrane region" description="Helical" evidence="7">
    <location>
        <begin position="87"/>
        <end position="108"/>
    </location>
</feature>
<gene>
    <name evidence="9" type="ORF">BJZ21_000978</name>
</gene>
<evidence type="ECO:0000256" key="7">
    <source>
        <dbReference type="SAM" id="Phobius"/>
    </source>
</evidence>
<sequence>MGSRWQRVLAEAGRFLAVGGVATLVALIIFNGLVHGFNTAHRAPLADHVIWAYVIANTVGMAISYRGSRNWAFRDRPPRHADGGRTAYVVINVATMALPIGCLAISRNALGLDDPISDNISANVIGLFLGLIARFYLFRTVVFRRPPHLPHLPVPHLPHPGDEHEVSETTGSSTHAPARRPVP</sequence>
<evidence type="ECO:0000259" key="8">
    <source>
        <dbReference type="Pfam" id="PF04138"/>
    </source>
</evidence>
<comment type="similarity">
    <text evidence="2">Belongs to the GtrA family.</text>
</comment>
<feature type="domain" description="GtrA/DPMS transmembrane" evidence="8">
    <location>
        <begin position="14"/>
        <end position="143"/>
    </location>
</feature>
<dbReference type="PANTHER" id="PTHR38459">
    <property type="entry name" value="PROPHAGE BACTOPRENOL-LINKED GLUCOSE TRANSLOCASE HOMOLOG"/>
    <property type="match status" value="1"/>
</dbReference>
<dbReference type="AlphaFoldDB" id="A0A7Y9E4P6"/>
<feature type="transmembrane region" description="Helical" evidence="7">
    <location>
        <begin position="120"/>
        <end position="137"/>
    </location>
</feature>
<evidence type="ECO:0000313" key="10">
    <source>
        <dbReference type="Proteomes" id="UP000535511"/>
    </source>
</evidence>
<evidence type="ECO:0000256" key="5">
    <source>
        <dbReference type="ARBA" id="ARBA00023136"/>
    </source>
</evidence>
<keyword evidence="4 7" id="KW-1133">Transmembrane helix</keyword>
<comment type="subcellular location">
    <subcellularLocation>
        <location evidence="1">Membrane</location>
        <topology evidence="1">Multi-pass membrane protein</topology>
    </subcellularLocation>
</comment>
<dbReference type="EMBL" id="JACCBG010000001">
    <property type="protein sequence ID" value="NYD40895.1"/>
    <property type="molecule type" value="Genomic_DNA"/>
</dbReference>
<evidence type="ECO:0000313" key="9">
    <source>
        <dbReference type="EMBL" id="NYD40895.1"/>
    </source>
</evidence>
<reference evidence="9 10" key="1">
    <citation type="submission" date="2020-07" db="EMBL/GenBank/DDBJ databases">
        <title>Sequencing the genomes of 1000 actinobacteria strains.</title>
        <authorList>
            <person name="Klenk H.-P."/>
        </authorList>
    </citation>
    <scope>NUCLEOTIDE SEQUENCE [LARGE SCALE GENOMIC DNA]</scope>
    <source>
        <strain evidence="9 10">DSM 21350</strain>
    </source>
</reference>
<feature type="transmembrane region" description="Helical" evidence="7">
    <location>
        <begin position="50"/>
        <end position="67"/>
    </location>
</feature>
<protein>
    <submittedName>
        <fullName evidence="9">Putative flippase GtrA</fullName>
    </submittedName>
</protein>
<keyword evidence="5 7" id="KW-0472">Membrane</keyword>
<dbReference type="RefSeq" id="WP_179662719.1">
    <property type="nucleotide sequence ID" value="NZ_JACCBG010000001.1"/>
</dbReference>
<dbReference type="PANTHER" id="PTHR38459:SF1">
    <property type="entry name" value="PROPHAGE BACTOPRENOL-LINKED GLUCOSE TRANSLOCASE HOMOLOG"/>
    <property type="match status" value="1"/>
</dbReference>
<dbReference type="GO" id="GO:0000271">
    <property type="term" value="P:polysaccharide biosynthetic process"/>
    <property type="evidence" value="ECO:0007669"/>
    <property type="project" value="InterPro"/>
</dbReference>
<evidence type="ECO:0000256" key="2">
    <source>
        <dbReference type="ARBA" id="ARBA00009399"/>
    </source>
</evidence>
<keyword evidence="3 7" id="KW-0812">Transmembrane</keyword>
<dbReference type="Pfam" id="PF04138">
    <property type="entry name" value="GtrA_DPMS_TM"/>
    <property type="match status" value="1"/>
</dbReference>
<dbReference type="InterPro" id="IPR007267">
    <property type="entry name" value="GtrA_DPMS_TM"/>
</dbReference>
<evidence type="ECO:0000256" key="1">
    <source>
        <dbReference type="ARBA" id="ARBA00004141"/>
    </source>
</evidence>
<evidence type="ECO:0000256" key="6">
    <source>
        <dbReference type="SAM" id="MobiDB-lite"/>
    </source>
</evidence>
<comment type="caution">
    <text evidence="9">The sequence shown here is derived from an EMBL/GenBank/DDBJ whole genome shotgun (WGS) entry which is preliminary data.</text>
</comment>
<organism evidence="9 10">
    <name type="scientific">Nocardioides panaciterrulae</name>
    <dbReference type="NCBI Taxonomy" id="661492"/>
    <lineage>
        <taxon>Bacteria</taxon>
        <taxon>Bacillati</taxon>
        <taxon>Actinomycetota</taxon>
        <taxon>Actinomycetes</taxon>
        <taxon>Propionibacteriales</taxon>
        <taxon>Nocardioidaceae</taxon>
        <taxon>Nocardioides</taxon>
    </lineage>
</organism>
<dbReference type="GO" id="GO:0005886">
    <property type="term" value="C:plasma membrane"/>
    <property type="evidence" value="ECO:0007669"/>
    <property type="project" value="TreeGrafter"/>
</dbReference>
<keyword evidence="10" id="KW-1185">Reference proteome</keyword>
<feature type="region of interest" description="Disordered" evidence="6">
    <location>
        <begin position="153"/>
        <end position="183"/>
    </location>
</feature>
<dbReference type="InterPro" id="IPR051401">
    <property type="entry name" value="GtrA_CellWall_Glycosyl"/>
</dbReference>
<feature type="transmembrane region" description="Helical" evidence="7">
    <location>
        <begin position="12"/>
        <end position="30"/>
    </location>
</feature>